<keyword evidence="9" id="KW-0902">Two-component regulatory system</keyword>
<dbReference type="eggNOG" id="COG2205">
    <property type="taxonomic scope" value="Bacteria"/>
</dbReference>
<evidence type="ECO:0000256" key="10">
    <source>
        <dbReference type="ARBA" id="ARBA00023136"/>
    </source>
</evidence>
<organism evidence="14 15">
    <name type="scientific">Paenirhodobacter enshiensis</name>
    <dbReference type="NCBI Taxonomy" id="1105367"/>
    <lineage>
        <taxon>Bacteria</taxon>
        <taxon>Pseudomonadati</taxon>
        <taxon>Pseudomonadota</taxon>
        <taxon>Alphaproteobacteria</taxon>
        <taxon>Rhodobacterales</taxon>
        <taxon>Rhodobacter group</taxon>
        <taxon>Paenirhodobacter</taxon>
    </lineage>
</organism>
<comment type="caution">
    <text evidence="14">The sequence shown here is derived from an EMBL/GenBank/DDBJ whole genome shotgun (WGS) entry which is preliminary data.</text>
</comment>
<evidence type="ECO:0000256" key="2">
    <source>
        <dbReference type="ARBA" id="ARBA00004370"/>
    </source>
</evidence>
<accession>A0A086XXU2</accession>
<dbReference type="PROSITE" id="PS50885">
    <property type="entry name" value="HAMP"/>
    <property type="match status" value="1"/>
</dbReference>
<dbReference type="CDD" id="cd00075">
    <property type="entry name" value="HATPase"/>
    <property type="match status" value="1"/>
</dbReference>
<dbReference type="Gene3D" id="3.30.565.10">
    <property type="entry name" value="Histidine kinase-like ATPase, C-terminal domain"/>
    <property type="match status" value="1"/>
</dbReference>
<keyword evidence="5" id="KW-0808">Transferase</keyword>
<keyword evidence="15" id="KW-1185">Reference proteome</keyword>
<sequence length="461" mass="48941">MKTGMKVTLTWSMRFALAISAVFAVAALVAGGVSWRLQSDEMIRALRNEVRADAESLALAVRDGDMEDLADQIAARVAVSGDDARIVAFVPSDGGAVLGNATVDVPFEGVRQLVPGDGLHLHLPPAADIPEGYVAYGLRLPQGWLMTGHDDAWPREQTEILLDSFGWGLGLALVFATGFAIFIARRTEARIGRMERVLEAVGAGRHGLRIHDGGSDDVARLAQSVDAALDRLEAGIDAIRQVSTDVAHDLRAPLGRLRLRLEPVALDPGLPAAARREVGSALADLDQISATFDTILRLARMQAGMVAIAPVPVDLTELGREVHEMMLASAEDMGHRLVLDLPAGAALVAGDRGLLAQALVNLLDNAMRHCPAPARITLSLHRDGRGWSLSVCDTGPGIPEADLSRVRERFVRLDRSRATAGNGLGLSLVDAIAALHGARLRLENTADGLCATLVFPAPPAI</sequence>
<evidence type="ECO:0000313" key="14">
    <source>
        <dbReference type="EMBL" id="KFI26842.1"/>
    </source>
</evidence>
<dbReference type="GO" id="GO:0005886">
    <property type="term" value="C:plasma membrane"/>
    <property type="evidence" value="ECO:0007669"/>
    <property type="project" value="TreeGrafter"/>
</dbReference>
<evidence type="ECO:0000256" key="7">
    <source>
        <dbReference type="ARBA" id="ARBA00022777"/>
    </source>
</evidence>
<evidence type="ECO:0000256" key="3">
    <source>
        <dbReference type="ARBA" id="ARBA00012438"/>
    </source>
</evidence>
<name>A0A086XXU2_9RHOB</name>
<dbReference type="InterPro" id="IPR003661">
    <property type="entry name" value="HisK_dim/P_dom"/>
</dbReference>
<dbReference type="CDD" id="cd00082">
    <property type="entry name" value="HisKA"/>
    <property type="match status" value="1"/>
</dbReference>
<protein>
    <recommendedName>
        <fullName evidence="3">histidine kinase</fullName>
        <ecNumber evidence="3">2.7.13.3</ecNumber>
    </recommendedName>
</protein>
<dbReference type="SMART" id="SM00387">
    <property type="entry name" value="HATPase_c"/>
    <property type="match status" value="1"/>
</dbReference>
<dbReference type="SUPFAM" id="SSF47384">
    <property type="entry name" value="Homodimeric domain of signal transducing histidine kinase"/>
    <property type="match status" value="1"/>
</dbReference>
<comment type="subcellular location">
    <subcellularLocation>
        <location evidence="2">Membrane</location>
    </subcellularLocation>
</comment>
<feature type="domain" description="Histidine kinase" evidence="12">
    <location>
        <begin position="245"/>
        <end position="459"/>
    </location>
</feature>
<dbReference type="SMART" id="SM00388">
    <property type="entry name" value="HisKA"/>
    <property type="match status" value="1"/>
</dbReference>
<feature type="domain" description="HAMP" evidence="13">
    <location>
        <begin position="185"/>
        <end position="237"/>
    </location>
</feature>
<dbReference type="InterPro" id="IPR003660">
    <property type="entry name" value="HAMP_dom"/>
</dbReference>
<dbReference type="SMART" id="SM00304">
    <property type="entry name" value="HAMP"/>
    <property type="match status" value="1"/>
</dbReference>
<keyword evidence="6 11" id="KW-0812">Transmembrane</keyword>
<evidence type="ECO:0000256" key="5">
    <source>
        <dbReference type="ARBA" id="ARBA00022679"/>
    </source>
</evidence>
<dbReference type="EMBL" id="JFZB01000012">
    <property type="protein sequence ID" value="KFI26842.1"/>
    <property type="molecule type" value="Genomic_DNA"/>
</dbReference>
<dbReference type="PROSITE" id="PS50109">
    <property type="entry name" value="HIS_KIN"/>
    <property type="match status" value="1"/>
</dbReference>
<dbReference type="InterPro" id="IPR003594">
    <property type="entry name" value="HATPase_dom"/>
</dbReference>
<evidence type="ECO:0000259" key="12">
    <source>
        <dbReference type="PROSITE" id="PS50109"/>
    </source>
</evidence>
<dbReference type="STRING" id="1105367.CG50_00830"/>
<reference evidence="14 15" key="1">
    <citation type="submission" date="2014-03" db="EMBL/GenBank/DDBJ databases">
        <title>Genome of Paenirhodobacter enshiensis DW2-9.</title>
        <authorList>
            <person name="Wang D."/>
            <person name="Wang G."/>
        </authorList>
    </citation>
    <scope>NUCLEOTIDE SEQUENCE [LARGE SCALE GENOMIC DNA]</scope>
    <source>
        <strain evidence="14 15">DW2-9</strain>
    </source>
</reference>
<dbReference type="InterPro" id="IPR036097">
    <property type="entry name" value="HisK_dim/P_sf"/>
</dbReference>
<dbReference type="Proteomes" id="UP000028824">
    <property type="component" value="Unassembled WGS sequence"/>
</dbReference>
<keyword evidence="4" id="KW-0597">Phosphoprotein</keyword>
<evidence type="ECO:0000256" key="1">
    <source>
        <dbReference type="ARBA" id="ARBA00000085"/>
    </source>
</evidence>
<evidence type="ECO:0000256" key="4">
    <source>
        <dbReference type="ARBA" id="ARBA00022553"/>
    </source>
</evidence>
<dbReference type="Gene3D" id="6.10.340.10">
    <property type="match status" value="1"/>
</dbReference>
<keyword evidence="8 11" id="KW-1133">Transmembrane helix</keyword>
<dbReference type="GO" id="GO:0000155">
    <property type="term" value="F:phosphorelay sensor kinase activity"/>
    <property type="evidence" value="ECO:0007669"/>
    <property type="project" value="InterPro"/>
</dbReference>
<evidence type="ECO:0000256" key="9">
    <source>
        <dbReference type="ARBA" id="ARBA00023012"/>
    </source>
</evidence>
<feature type="transmembrane region" description="Helical" evidence="11">
    <location>
        <begin position="165"/>
        <end position="184"/>
    </location>
</feature>
<dbReference type="EC" id="2.7.13.3" evidence="3"/>
<proteinExistence type="predicted"/>
<gene>
    <name evidence="14" type="ORF">CG50_00830</name>
</gene>
<dbReference type="InterPro" id="IPR036890">
    <property type="entry name" value="HATPase_C_sf"/>
</dbReference>
<evidence type="ECO:0000256" key="8">
    <source>
        <dbReference type="ARBA" id="ARBA00022989"/>
    </source>
</evidence>
<keyword evidence="10 11" id="KW-0472">Membrane</keyword>
<evidence type="ECO:0000313" key="15">
    <source>
        <dbReference type="Proteomes" id="UP000028824"/>
    </source>
</evidence>
<dbReference type="PRINTS" id="PR00344">
    <property type="entry name" value="BCTRLSENSOR"/>
</dbReference>
<keyword evidence="7" id="KW-0418">Kinase</keyword>
<dbReference type="PANTHER" id="PTHR45436">
    <property type="entry name" value="SENSOR HISTIDINE KINASE YKOH"/>
    <property type="match status" value="1"/>
</dbReference>
<comment type="catalytic activity">
    <reaction evidence="1">
        <text>ATP + protein L-histidine = ADP + protein N-phospho-L-histidine.</text>
        <dbReference type="EC" id="2.7.13.3"/>
    </reaction>
</comment>
<dbReference type="PANTHER" id="PTHR45436:SF8">
    <property type="entry name" value="HISTIDINE KINASE"/>
    <property type="match status" value="1"/>
</dbReference>
<evidence type="ECO:0000256" key="11">
    <source>
        <dbReference type="SAM" id="Phobius"/>
    </source>
</evidence>
<evidence type="ECO:0000259" key="13">
    <source>
        <dbReference type="PROSITE" id="PS50885"/>
    </source>
</evidence>
<dbReference type="AlphaFoldDB" id="A0A086XXU2"/>
<dbReference type="Pfam" id="PF02518">
    <property type="entry name" value="HATPase_c"/>
    <property type="match status" value="1"/>
</dbReference>
<dbReference type="InterPro" id="IPR005467">
    <property type="entry name" value="His_kinase_dom"/>
</dbReference>
<dbReference type="SUPFAM" id="SSF55874">
    <property type="entry name" value="ATPase domain of HSP90 chaperone/DNA topoisomerase II/histidine kinase"/>
    <property type="match status" value="1"/>
</dbReference>
<dbReference type="InterPro" id="IPR050428">
    <property type="entry name" value="TCS_sensor_his_kinase"/>
</dbReference>
<dbReference type="InterPro" id="IPR004358">
    <property type="entry name" value="Sig_transdc_His_kin-like_C"/>
</dbReference>
<evidence type="ECO:0000256" key="6">
    <source>
        <dbReference type="ARBA" id="ARBA00022692"/>
    </source>
</evidence>